<keyword evidence="2 5" id="KW-0812">Transmembrane</keyword>
<evidence type="ECO:0000313" key="7">
    <source>
        <dbReference type="EMBL" id="SFP98924.1"/>
    </source>
</evidence>
<feature type="transmembrane region" description="Helical" evidence="5">
    <location>
        <begin position="34"/>
        <end position="53"/>
    </location>
</feature>
<dbReference type="Pfam" id="PF07298">
    <property type="entry name" value="NnrU"/>
    <property type="match status" value="1"/>
</dbReference>
<keyword evidence="3 5" id="KW-1133">Transmembrane helix</keyword>
<evidence type="ECO:0000256" key="4">
    <source>
        <dbReference type="ARBA" id="ARBA00023136"/>
    </source>
</evidence>
<dbReference type="RefSeq" id="WP_093008904.1">
    <property type="nucleotide sequence ID" value="NZ_FOXV01000001.1"/>
</dbReference>
<name>A0A1I5UUD9_9RHOB</name>
<comment type="subcellular location">
    <subcellularLocation>
        <location evidence="1">Membrane</location>
        <topology evidence="1">Multi-pass membrane protein</topology>
    </subcellularLocation>
</comment>
<feature type="transmembrane region" description="Helical" evidence="5">
    <location>
        <begin position="104"/>
        <end position="134"/>
    </location>
</feature>
<feature type="domain" description="NnrU" evidence="6">
    <location>
        <begin position="3"/>
        <end position="178"/>
    </location>
</feature>
<dbReference type="Proteomes" id="UP000243106">
    <property type="component" value="Unassembled WGS sequence"/>
</dbReference>
<gene>
    <name evidence="7" type="ORF">SAMN05421853_101177</name>
</gene>
<protein>
    <submittedName>
        <fullName evidence="7">NnrU protein</fullName>
    </submittedName>
</protein>
<evidence type="ECO:0000259" key="6">
    <source>
        <dbReference type="Pfam" id="PF07298"/>
    </source>
</evidence>
<feature type="transmembrane region" description="Helical" evidence="5">
    <location>
        <begin position="65"/>
        <end position="84"/>
    </location>
</feature>
<evidence type="ECO:0000256" key="1">
    <source>
        <dbReference type="ARBA" id="ARBA00004141"/>
    </source>
</evidence>
<evidence type="ECO:0000256" key="3">
    <source>
        <dbReference type="ARBA" id="ARBA00022989"/>
    </source>
</evidence>
<feature type="transmembrane region" description="Helical" evidence="5">
    <location>
        <begin position="154"/>
        <end position="174"/>
    </location>
</feature>
<sequence length="181" mass="19663">MLLLILGLLLWVAAHFFKRVAPEQRAAMGNAGKGLVAVGVLAGLVLMILGYRAAPFINVWTPPSFMVHINNLMMLGAVFLYGMSATKGRLRGKLRHPQLTAVKVWAIAHLLVNGDLASIILFGGLLAWAVAEVILINKSTTWDRPEPGPAKKDVVLLIITIVMFVLITGIHAWLGVWPFPA</sequence>
<evidence type="ECO:0000256" key="2">
    <source>
        <dbReference type="ARBA" id="ARBA00022692"/>
    </source>
</evidence>
<evidence type="ECO:0000256" key="5">
    <source>
        <dbReference type="SAM" id="Phobius"/>
    </source>
</evidence>
<dbReference type="InterPro" id="IPR009915">
    <property type="entry name" value="NnrU_dom"/>
</dbReference>
<dbReference type="AlphaFoldDB" id="A0A1I5UUD9"/>
<organism evidence="7 8">
    <name type="scientific">Roseivivax halotolerans</name>
    <dbReference type="NCBI Taxonomy" id="93684"/>
    <lineage>
        <taxon>Bacteria</taxon>
        <taxon>Pseudomonadati</taxon>
        <taxon>Pseudomonadota</taxon>
        <taxon>Alphaproteobacteria</taxon>
        <taxon>Rhodobacterales</taxon>
        <taxon>Roseobacteraceae</taxon>
        <taxon>Roseivivax</taxon>
    </lineage>
</organism>
<proteinExistence type="predicted"/>
<dbReference type="GO" id="GO:0016020">
    <property type="term" value="C:membrane"/>
    <property type="evidence" value="ECO:0007669"/>
    <property type="project" value="UniProtKB-SubCell"/>
</dbReference>
<reference evidence="8" key="1">
    <citation type="submission" date="2016-10" db="EMBL/GenBank/DDBJ databases">
        <authorList>
            <person name="Varghese N."/>
            <person name="Submissions S."/>
        </authorList>
    </citation>
    <scope>NUCLEOTIDE SEQUENCE [LARGE SCALE GENOMIC DNA]</scope>
    <source>
        <strain evidence="8">JCM 10271</strain>
    </source>
</reference>
<dbReference type="EMBL" id="FOXV01000001">
    <property type="protein sequence ID" value="SFP98924.1"/>
    <property type="molecule type" value="Genomic_DNA"/>
</dbReference>
<dbReference type="STRING" id="93684.SAMN05421853_101177"/>
<evidence type="ECO:0000313" key="8">
    <source>
        <dbReference type="Proteomes" id="UP000243106"/>
    </source>
</evidence>
<keyword evidence="4 5" id="KW-0472">Membrane</keyword>
<keyword evidence="8" id="KW-1185">Reference proteome</keyword>
<accession>A0A1I5UUD9</accession>